<dbReference type="PANTHER" id="PTHR11606:SF13">
    <property type="entry name" value="GLUTAMATE DEHYDROGENASE 1, MITOCHONDRIAL"/>
    <property type="match status" value="1"/>
</dbReference>
<dbReference type="GO" id="GO:0000166">
    <property type="term" value="F:nucleotide binding"/>
    <property type="evidence" value="ECO:0007669"/>
    <property type="project" value="UniProtKB-KW"/>
</dbReference>
<keyword evidence="10" id="KW-1185">Reference proteome</keyword>
<dbReference type="AlphaFoldDB" id="H0UJ22"/>
<accession>H0UJ22</accession>
<dbReference type="SUPFAM" id="SSF51735">
    <property type="entry name" value="NAD(P)-binding Rossmann-fold domains"/>
    <property type="match status" value="1"/>
</dbReference>
<dbReference type="PANTHER" id="PTHR11606">
    <property type="entry name" value="GLUTAMATE DEHYDROGENASE"/>
    <property type="match status" value="1"/>
</dbReference>
<dbReference type="STRING" id="885272.JonanDRAFT_1487"/>
<feature type="active site" description="Proton donor" evidence="4">
    <location>
        <position position="111"/>
    </location>
</feature>
<evidence type="ECO:0000313" key="10">
    <source>
        <dbReference type="Proteomes" id="UP000003806"/>
    </source>
</evidence>
<sequence length="427" mass="46335">MAVVKRTSENVLLRTALANFYGAAEEMGLPDGLTDILAHSERKTCVSVPVEMDDGSIRVFEGFRVLHSSALGPGKGGVRFHQDVCMDECEALAFMMTWKCSLAGIPYGGGKGGVNCDSLKLSAKEKERIARTFAARIEPVVGAMTDVPAPDLGTDPQTMVWFTDTISKMRGRLEPAIFTGKPVSFWGARGRGAATGLGVATCAKALLDVVGAQVKGGKVTVQGFGNVGSFTAKFLHEFGMKVVAISDITGTYYCPDGLDIPKALAHAANDPKRLLTGFEKVQPGVKKMECADIFDIECEVMLPCAMEGAINAKNADKIKAKFIVEGANGPTTPEADEILAKKGVLVIPDFLANSAGVIGSYYEWCQDLSGDFWTEERYNERLVHQMTENFMRVWNYSKEHNVRMRRAAFLAAIHRVAEAVKMRGLFL</sequence>
<dbReference type="Pfam" id="PF02812">
    <property type="entry name" value="ELFV_dehydrog_N"/>
    <property type="match status" value="1"/>
</dbReference>
<dbReference type="OrthoDB" id="9803297at2"/>
<dbReference type="CDD" id="cd01076">
    <property type="entry name" value="NAD_bind_1_Glu_DH"/>
    <property type="match status" value="1"/>
</dbReference>
<feature type="binding site" evidence="5">
    <location>
        <position position="360"/>
    </location>
    <ligand>
        <name>substrate</name>
    </ligand>
</feature>
<dbReference type="Gene3D" id="3.40.50.10860">
    <property type="entry name" value="Leucine Dehydrogenase, chain A, domain 1"/>
    <property type="match status" value="1"/>
</dbReference>
<dbReference type="InterPro" id="IPR014362">
    <property type="entry name" value="Glu_DH"/>
</dbReference>
<feature type="site" description="Important for catalysis" evidence="6">
    <location>
        <position position="151"/>
    </location>
</feature>
<dbReference type="InterPro" id="IPR006097">
    <property type="entry name" value="Glu/Leu/Phe/Val/Trp_DH_dimer"/>
</dbReference>
<evidence type="ECO:0000256" key="4">
    <source>
        <dbReference type="PIRSR" id="PIRSR000185-1"/>
    </source>
</evidence>
<evidence type="ECO:0000256" key="6">
    <source>
        <dbReference type="PIRSR" id="PIRSR000185-3"/>
    </source>
</evidence>
<evidence type="ECO:0000313" key="9">
    <source>
        <dbReference type="EMBL" id="EHM13849.1"/>
    </source>
</evidence>
<feature type="binding site" evidence="5">
    <location>
        <position position="75"/>
    </location>
    <ligand>
        <name>substrate</name>
    </ligand>
</feature>
<dbReference type="Gene3D" id="3.40.50.720">
    <property type="entry name" value="NAD(P)-binding Rossmann-like Domain"/>
    <property type="match status" value="1"/>
</dbReference>
<keyword evidence="5" id="KW-0520">NAD</keyword>
<dbReference type="RefSeq" id="WP_008519644.1">
    <property type="nucleotide sequence ID" value="NZ_CM001376.1"/>
</dbReference>
<evidence type="ECO:0000256" key="2">
    <source>
        <dbReference type="ARBA" id="ARBA00023002"/>
    </source>
</evidence>
<dbReference type="GO" id="GO:0004352">
    <property type="term" value="F:glutamate dehydrogenase (NAD+) activity"/>
    <property type="evidence" value="ECO:0007669"/>
    <property type="project" value="TreeGrafter"/>
</dbReference>
<proteinExistence type="inferred from homology"/>
<keyword evidence="2 3" id="KW-0560">Oxidoreductase</keyword>
<dbReference type="PRINTS" id="PR00082">
    <property type="entry name" value="GLFDHDRGNASE"/>
</dbReference>
<name>H0UJ22_9BACT</name>
<gene>
    <name evidence="9" type="ORF">JonanDRAFT_1487</name>
</gene>
<reference evidence="9 10" key="1">
    <citation type="submission" date="2011-11" db="EMBL/GenBank/DDBJ databases">
        <title>The Noncontiguous Finished genome of Jonquetella anthropi DSM 22815.</title>
        <authorList>
            <consortium name="US DOE Joint Genome Institute (JGI-PGF)"/>
            <person name="Lucas S."/>
            <person name="Copeland A."/>
            <person name="Lapidus A."/>
            <person name="Glavina del Rio T."/>
            <person name="Dalin E."/>
            <person name="Tice H."/>
            <person name="Bruce D."/>
            <person name="Goodwin L."/>
            <person name="Pitluck S."/>
            <person name="Peters L."/>
            <person name="Mikhailova N."/>
            <person name="Held B."/>
            <person name="Kyrpides N."/>
            <person name="Mavromatis K."/>
            <person name="Ivanova N."/>
            <person name="Markowitz V."/>
            <person name="Cheng J.-F."/>
            <person name="Hugenholtz P."/>
            <person name="Woyke T."/>
            <person name="Wu D."/>
            <person name="Gronow S."/>
            <person name="Wellnitz S."/>
            <person name="Brambilla E."/>
            <person name="Klenk H.-P."/>
            <person name="Eisen J.A."/>
        </authorList>
    </citation>
    <scope>NUCLEOTIDE SEQUENCE [LARGE SCALE GENOMIC DNA]</scope>
    <source>
        <strain evidence="9 10">DSM 22815</strain>
    </source>
</reference>
<protein>
    <recommendedName>
        <fullName evidence="3">Glutamate dehydrogenase</fullName>
    </recommendedName>
</protein>
<dbReference type="SMART" id="SM00839">
    <property type="entry name" value="ELFV_dehydrog"/>
    <property type="match status" value="1"/>
</dbReference>
<dbReference type="InterPro" id="IPR006095">
    <property type="entry name" value="Glu/Leu/Phe/Val/Trp_DH"/>
</dbReference>
<feature type="binding site" evidence="5">
    <location>
        <position position="195"/>
    </location>
    <ligand>
        <name>NAD(+)</name>
        <dbReference type="ChEBI" id="CHEBI:57540"/>
    </ligand>
</feature>
<evidence type="ECO:0000259" key="8">
    <source>
        <dbReference type="SMART" id="SM00839"/>
    </source>
</evidence>
<dbReference type="HOGENOM" id="CLU_025763_1_2_0"/>
<keyword evidence="5" id="KW-0547">Nucleotide-binding</keyword>
<evidence type="ECO:0000256" key="5">
    <source>
        <dbReference type="PIRSR" id="PIRSR000185-2"/>
    </source>
</evidence>
<dbReference type="EMBL" id="CM001376">
    <property type="protein sequence ID" value="EHM13849.1"/>
    <property type="molecule type" value="Genomic_DNA"/>
</dbReference>
<dbReference type="PIRSF" id="PIRSF000185">
    <property type="entry name" value="Glu_DH"/>
    <property type="match status" value="1"/>
</dbReference>
<dbReference type="InterPro" id="IPR036291">
    <property type="entry name" value="NAD(P)-bd_dom_sf"/>
</dbReference>
<evidence type="ECO:0000256" key="1">
    <source>
        <dbReference type="ARBA" id="ARBA00006382"/>
    </source>
</evidence>
<dbReference type="eggNOG" id="COG0334">
    <property type="taxonomic scope" value="Bacteria"/>
</dbReference>
<dbReference type="InterPro" id="IPR006096">
    <property type="entry name" value="Glu/Leu/Phe/Val/Trp_DH_C"/>
</dbReference>
<feature type="binding site" evidence="5">
    <location>
        <position position="99"/>
    </location>
    <ligand>
        <name>substrate</name>
    </ligand>
</feature>
<evidence type="ECO:0000256" key="7">
    <source>
        <dbReference type="RuleBase" id="RU004417"/>
    </source>
</evidence>
<evidence type="ECO:0000256" key="3">
    <source>
        <dbReference type="PIRNR" id="PIRNR000185"/>
    </source>
</evidence>
<dbReference type="Proteomes" id="UP000003806">
    <property type="component" value="Chromosome"/>
</dbReference>
<organism evidence="9 10">
    <name type="scientific">Jonquetella anthropi DSM 22815</name>
    <dbReference type="NCBI Taxonomy" id="885272"/>
    <lineage>
        <taxon>Bacteria</taxon>
        <taxon>Thermotogati</taxon>
        <taxon>Synergistota</taxon>
        <taxon>Synergistia</taxon>
        <taxon>Synergistales</taxon>
        <taxon>Dethiosulfovibrionaceae</taxon>
        <taxon>Jonquetella</taxon>
    </lineage>
</organism>
<comment type="similarity">
    <text evidence="1 3 7">Belongs to the Glu/Leu/Phe/Val dehydrogenases family.</text>
</comment>
<dbReference type="SUPFAM" id="SSF53223">
    <property type="entry name" value="Aminoacid dehydrogenase-like, N-terminal domain"/>
    <property type="match status" value="1"/>
</dbReference>
<feature type="binding site" evidence="5">
    <location>
        <position position="226"/>
    </location>
    <ligand>
        <name>NAD(+)</name>
        <dbReference type="ChEBI" id="CHEBI:57540"/>
    </ligand>
</feature>
<dbReference type="InterPro" id="IPR033922">
    <property type="entry name" value="NAD_bind_Glu_DH"/>
</dbReference>
<dbReference type="Pfam" id="PF00208">
    <property type="entry name" value="ELFV_dehydrog"/>
    <property type="match status" value="1"/>
</dbReference>
<dbReference type="GO" id="GO:0006538">
    <property type="term" value="P:L-glutamate catabolic process"/>
    <property type="evidence" value="ECO:0007669"/>
    <property type="project" value="TreeGrafter"/>
</dbReference>
<feature type="domain" description="Glutamate/phenylalanine/leucine/valine/L-tryptophan dehydrogenase C-terminal" evidence="8">
    <location>
        <begin position="188"/>
        <end position="424"/>
    </location>
</feature>
<dbReference type="InterPro" id="IPR046346">
    <property type="entry name" value="Aminoacid_DH-like_N_sf"/>
</dbReference>